<evidence type="ECO:0000256" key="1">
    <source>
        <dbReference type="SAM" id="SignalP"/>
    </source>
</evidence>
<accession>A0A914MQ38</accession>
<dbReference type="WBParaSite" id="Minc3s02387g29787">
    <property type="protein sequence ID" value="Minc3s02387g29787"/>
    <property type="gene ID" value="Minc3s02387g29787"/>
</dbReference>
<organism evidence="2 3">
    <name type="scientific">Meloidogyne incognita</name>
    <name type="common">Southern root-knot nematode worm</name>
    <name type="synonym">Oxyuris incognita</name>
    <dbReference type="NCBI Taxonomy" id="6306"/>
    <lineage>
        <taxon>Eukaryota</taxon>
        <taxon>Metazoa</taxon>
        <taxon>Ecdysozoa</taxon>
        <taxon>Nematoda</taxon>
        <taxon>Chromadorea</taxon>
        <taxon>Rhabditida</taxon>
        <taxon>Tylenchina</taxon>
        <taxon>Tylenchomorpha</taxon>
        <taxon>Tylenchoidea</taxon>
        <taxon>Meloidogynidae</taxon>
        <taxon>Meloidogyninae</taxon>
        <taxon>Meloidogyne</taxon>
        <taxon>Meloidogyne incognita group</taxon>
    </lineage>
</organism>
<protein>
    <submittedName>
        <fullName evidence="3">Secreted protein</fullName>
    </submittedName>
</protein>
<reference evidence="3" key="1">
    <citation type="submission" date="2022-11" db="UniProtKB">
        <authorList>
            <consortium name="WormBaseParasite"/>
        </authorList>
    </citation>
    <scope>IDENTIFICATION</scope>
</reference>
<name>A0A914MQ38_MELIC</name>
<sequence>MSARRAWTILRLHPLLVLLLLLVGQVVHLPLGHQLIQEDHFLQYHHFHVVHLFLGSHPVLSDHLGQVHL</sequence>
<feature type="signal peptide" evidence="1">
    <location>
        <begin position="1"/>
        <end position="28"/>
    </location>
</feature>
<feature type="chain" id="PRO_5037041622" evidence="1">
    <location>
        <begin position="29"/>
        <end position="69"/>
    </location>
</feature>
<dbReference type="AlphaFoldDB" id="A0A914MQ38"/>
<keyword evidence="1" id="KW-0732">Signal</keyword>
<evidence type="ECO:0000313" key="3">
    <source>
        <dbReference type="WBParaSite" id="Minc3s02387g29787"/>
    </source>
</evidence>
<proteinExistence type="predicted"/>
<evidence type="ECO:0000313" key="2">
    <source>
        <dbReference type="Proteomes" id="UP000887563"/>
    </source>
</evidence>
<dbReference type="Proteomes" id="UP000887563">
    <property type="component" value="Unplaced"/>
</dbReference>
<keyword evidence="2" id="KW-1185">Reference proteome</keyword>